<dbReference type="Proteomes" id="UP001177023">
    <property type="component" value="Unassembled WGS sequence"/>
</dbReference>
<sequence>MAIGPILPYLIKPLYYYLAIQVYLEGYLNIPPEKLNTFKGTVRLLFQPETDTHAFYLNYDMMEIQNSEGIYWINL</sequence>
<keyword evidence="2" id="KW-1185">Reference proteome</keyword>
<comment type="caution">
    <text evidence="1">The sequence shown here is derived from an EMBL/GenBank/DDBJ whole genome shotgun (WGS) entry which is preliminary data.</text>
</comment>
<evidence type="ECO:0000313" key="1">
    <source>
        <dbReference type="EMBL" id="CAJ0566314.1"/>
    </source>
</evidence>
<feature type="non-terminal residue" evidence="1">
    <location>
        <position position="75"/>
    </location>
</feature>
<evidence type="ECO:0000313" key="2">
    <source>
        <dbReference type="Proteomes" id="UP001177023"/>
    </source>
</evidence>
<proteinExistence type="predicted"/>
<dbReference type="InterPro" id="IPR042097">
    <property type="entry name" value="Aminopeptidase_N-like_N_sf"/>
</dbReference>
<dbReference type="Gene3D" id="2.60.40.1730">
    <property type="entry name" value="tricorn interacting facor f3 domain"/>
    <property type="match status" value="1"/>
</dbReference>
<gene>
    <name evidence="1" type="ORF">MSPICULIGERA_LOCUS4924</name>
</gene>
<dbReference type="AlphaFoldDB" id="A0AA36CC77"/>
<accession>A0AA36CC77</accession>
<reference evidence="1" key="1">
    <citation type="submission" date="2023-06" db="EMBL/GenBank/DDBJ databases">
        <authorList>
            <person name="Delattre M."/>
        </authorList>
    </citation>
    <scope>NUCLEOTIDE SEQUENCE</scope>
    <source>
        <strain evidence="1">AF72</strain>
    </source>
</reference>
<name>A0AA36CC77_9BILA</name>
<organism evidence="1 2">
    <name type="scientific">Mesorhabditis spiculigera</name>
    <dbReference type="NCBI Taxonomy" id="96644"/>
    <lineage>
        <taxon>Eukaryota</taxon>
        <taxon>Metazoa</taxon>
        <taxon>Ecdysozoa</taxon>
        <taxon>Nematoda</taxon>
        <taxon>Chromadorea</taxon>
        <taxon>Rhabditida</taxon>
        <taxon>Rhabditina</taxon>
        <taxon>Rhabditomorpha</taxon>
        <taxon>Rhabditoidea</taxon>
        <taxon>Rhabditidae</taxon>
        <taxon>Mesorhabditinae</taxon>
        <taxon>Mesorhabditis</taxon>
    </lineage>
</organism>
<dbReference type="EMBL" id="CATQJA010001212">
    <property type="protein sequence ID" value="CAJ0566314.1"/>
    <property type="molecule type" value="Genomic_DNA"/>
</dbReference>
<protein>
    <submittedName>
        <fullName evidence="1">Uncharacterized protein</fullName>
    </submittedName>
</protein>